<dbReference type="Proteomes" id="UP000277537">
    <property type="component" value="Unassembled WGS sequence"/>
</dbReference>
<dbReference type="AlphaFoldDB" id="A0A239RZF9"/>
<dbReference type="RefSeq" id="WP_094149091.1">
    <property type="nucleotide sequence ID" value="NZ_FZRG01000074.1"/>
</dbReference>
<comment type="caution">
    <text evidence="1">The sequence shown here is derived from an EMBL/GenBank/DDBJ whole genome shotgun (WGS) entry which is preliminary data.</text>
</comment>
<sequence>MGFFSKLFGKKEPVEQEPPYPSWVLDQSKMQDFANTLKQMARERNIPEKFIYGLMENDYSRDKLLFTAGLLEKIQGATFDQQIKAICDQAEKYWNNMDDKKSWFN</sequence>
<protein>
    <submittedName>
        <fullName evidence="1">Uncharacterized protein</fullName>
    </submittedName>
</protein>
<accession>A0A239RZF9</accession>
<organism evidence="1 2">
    <name type="scientific">Acinetobacter johnsonii</name>
    <dbReference type="NCBI Taxonomy" id="40214"/>
    <lineage>
        <taxon>Bacteria</taxon>
        <taxon>Pseudomonadati</taxon>
        <taxon>Pseudomonadota</taxon>
        <taxon>Gammaproteobacteria</taxon>
        <taxon>Moraxellales</taxon>
        <taxon>Moraxellaceae</taxon>
        <taxon>Acinetobacter</taxon>
    </lineage>
</organism>
<evidence type="ECO:0000313" key="2">
    <source>
        <dbReference type="Proteomes" id="UP000277537"/>
    </source>
</evidence>
<reference evidence="1 2" key="1">
    <citation type="submission" date="2018-10" db="EMBL/GenBank/DDBJ databases">
        <title>Transmission dynamics of multidrug resistant bacteria on intensive care unit surfaces.</title>
        <authorList>
            <person name="D'Souza A.W."/>
            <person name="Potter R.F."/>
            <person name="Wallace M."/>
            <person name="Shupe A."/>
            <person name="Patel S."/>
            <person name="Sun S."/>
            <person name="Gul D."/>
            <person name="Kwon J.H."/>
            <person name="Andleeb S."/>
            <person name="Burnham C.-A.D."/>
            <person name="Dantas G."/>
        </authorList>
    </citation>
    <scope>NUCLEOTIDE SEQUENCE [LARGE SCALE GENOMIC DNA]</scope>
    <source>
        <strain evidence="1 2">AJ_385</strain>
    </source>
</reference>
<evidence type="ECO:0000313" key="1">
    <source>
        <dbReference type="EMBL" id="RSE15790.1"/>
    </source>
</evidence>
<gene>
    <name evidence="1" type="ORF">EGT73_18440</name>
</gene>
<dbReference type="EMBL" id="RHXE01000097">
    <property type="protein sequence ID" value="RSE15790.1"/>
    <property type="molecule type" value="Genomic_DNA"/>
</dbReference>
<name>A0A239RZF9_ACIJO</name>
<proteinExistence type="predicted"/>